<reference evidence="2" key="2">
    <citation type="journal article" date="2015" name="Fish Shellfish Immunol.">
        <title>Early steps in the European eel (Anguilla anguilla)-Vibrio vulnificus interaction in the gills: Role of the RtxA13 toxin.</title>
        <authorList>
            <person name="Callol A."/>
            <person name="Pajuelo D."/>
            <person name="Ebbesson L."/>
            <person name="Teles M."/>
            <person name="MacKenzie S."/>
            <person name="Amaro C."/>
        </authorList>
    </citation>
    <scope>NUCLEOTIDE SEQUENCE</scope>
</reference>
<evidence type="ECO:0000256" key="1">
    <source>
        <dbReference type="SAM" id="Phobius"/>
    </source>
</evidence>
<organism evidence="2">
    <name type="scientific">Anguilla anguilla</name>
    <name type="common">European freshwater eel</name>
    <name type="synonym">Muraena anguilla</name>
    <dbReference type="NCBI Taxonomy" id="7936"/>
    <lineage>
        <taxon>Eukaryota</taxon>
        <taxon>Metazoa</taxon>
        <taxon>Chordata</taxon>
        <taxon>Craniata</taxon>
        <taxon>Vertebrata</taxon>
        <taxon>Euteleostomi</taxon>
        <taxon>Actinopterygii</taxon>
        <taxon>Neopterygii</taxon>
        <taxon>Teleostei</taxon>
        <taxon>Anguilliformes</taxon>
        <taxon>Anguillidae</taxon>
        <taxon>Anguilla</taxon>
    </lineage>
</organism>
<name>A0A0E9TAX1_ANGAN</name>
<accession>A0A0E9TAX1</accession>
<feature type="transmembrane region" description="Helical" evidence="1">
    <location>
        <begin position="6"/>
        <end position="30"/>
    </location>
</feature>
<proteinExistence type="predicted"/>
<sequence>MCAQDSLIFLGGGECIVFIIGLYFTGALTLSFQVAAFRPTEVILSFI</sequence>
<keyword evidence="1" id="KW-1133">Transmembrane helix</keyword>
<reference evidence="2" key="1">
    <citation type="submission" date="2014-11" db="EMBL/GenBank/DDBJ databases">
        <authorList>
            <person name="Amaro Gonzalez C."/>
        </authorList>
    </citation>
    <scope>NUCLEOTIDE SEQUENCE</scope>
</reference>
<protein>
    <submittedName>
        <fullName evidence="2">Uncharacterized protein</fullName>
    </submittedName>
</protein>
<keyword evidence="1" id="KW-0472">Membrane</keyword>
<keyword evidence="1" id="KW-0812">Transmembrane</keyword>
<dbReference type="AlphaFoldDB" id="A0A0E9TAX1"/>
<evidence type="ECO:0000313" key="2">
    <source>
        <dbReference type="EMBL" id="JAH50741.1"/>
    </source>
</evidence>
<dbReference type="EMBL" id="GBXM01057836">
    <property type="protein sequence ID" value="JAH50741.1"/>
    <property type="molecule type" value="Transcribed_RNA"/>
</dbReference>